<dbReference type="GO" id="GO:0009307">
    <property type="term" value="P:DNA restriction-modification system"/>
    <property type="evidence" value="ECO:0007669"/>
    <property type="project" value="InterPro"/>
</dbReference>
<organism evidence="1">
    <name type="scientific">Podoviridae sp. ctuch15</name>
    <dbReference type="NCBI Taxonomy" id="2827752"/>
    <lineage>
        <taxon>Viruses</taxon>
        <taxon>Duplodnaviria</taxon>
        <taxon>Heunggongvirae</taxon>
        <taxon>Uroviricota</taxon>
        <taxon>Caudoviricetes</taxon>
    </lineage>
</organism>
<dbReference type="GO" id="GO:0003677">
    <property type="term" value="F:DNA binding"/>
    <property type="evidence" value="ECO:0007669"/>
    <property type="project" value="InterPro"/>
</dbReference>
<dbReference type="GO" id="GO:0009007">
    <property type="term" value="F:site-specific DNA-methyltransferase (adenine-specific) activity"/>
    <property type="evidence" value="ECO:0007669"/>
    <property type="project" value="InterPro"/>
</dbReference>
<protein>
    <submittedName>
        <fullName evidence="1">DNA N-6-adenine-methyltransferase</fullName>
    </submittedName>
</protein>
<accession>A0A8S5T1P5</accession>
<dbReference type="EMBL" id="BK032731">
    <property type="protein sequence ID" value="DAF57284.1"/>
    <property type="molecule type" value="Genomic_DNA"/>
</dbReference>
<dbReference type="Pfam" id="PF05869">
    <property type="entry name" value="Dam"/>
    <property type="match status" value="1"/>
</dbReference>
<proteinExistence type="predicted"/>
<name>A0A8S5T1P5_9CAUD</name>
<evidence type="ECO:0000313" key="1">
    <source>
        <dbReference type="EMBL" id="DAF57284.1"/>
    </source>
</evidence>
<dbReference type="InterPro" id="IPR008593">
    <property type="entry name" value="Dam_MeTrfase"/>
</dbReference>
<sequence length="90" mass="10089">MNPPYGRQIGNWVKKAKDAARQGKATVVCLLPARTDTAWWHDYVMKANEIRLIRGRLKFGDGKGSAPFPSAIVVFKKGLASKIQINSYER</sequence>
<reference evidence="1" key="1">
    <citation type="journal article" date="2021" name="Proc. Natl. Acad. Sci. U.S.A.">
        <title>A Catalog of Tens of Thousands of Viruses from Human Metagenomes Reveals Hidden Associations with Chronic Diseases.</title>
        <authorList>
            <person name="Tisza M.J."/>
            <person name="Buck C.B."/>
        </authorList>
    </citation>
    <scope>NUCLEOTIDE SEQUENCE</scope>
    <source>
        <strain evidence="1">Ctuch15</strain>
    </source>
</reference>